<keyword evidence="1 3" id="KW-0547">Nucleotide-binding</keyword>
<keyword evidence="8" id="KW-1185">Reference proteome</keyword>
<dbReference type="Gene3D" id="3.40.50.300">
    <property type="entry name" value="P-loop containing nucleotide triphosphate hydrolases"/>
    <property type="match status" value="1"/>
</dbReference>
<feature type="compositionally biased region" description="Basic and acidic residues" evidence="6">
    <location>
        <begin position="308"/>
        <end position="318"/>
    </location>
</feature>
<dbReference type="GO" id="GO:1905515">
    <property type="term" value="P:non-motile cilium assembly"/>
    <property type="evidence" value="ECO:0007669"/>
    <property type="project" value="TreeGrafter"/>
</dbReference>
<reference evidence="7" key="1">
    <citation type="journal article" date="2019" name="bioRxiv">
        <title>The Genome of the Zebra Mussel, Dreissena polymorpha: A Resource for Invasive Species Research.</title>
        <authorList>
            <person name="McCartney M.A."/>
            <person name="Auch B."/>
            <person name="Kono T."/>
            <person name="Mallez S."/>
            <person name="Zhang Y."/>
            <person name="Obille A."/>
            <person name="Becker A."/>
            <person name="Abrahante J.E."/>
            <person name="Garbe J."/>
            <person name="Badalamenti J.P."/>
            <person name="Herman A."/>
            <person name="Mangelson H."/>
            <person name="Liachko I."/>
            <person name="Sullivan S."/>
            <person name="Sone E.D."/>
            <person name="Koren S."/>
            <person name="Silverstein K.A.T."/>
            <person name="Beckman K.B."/>
            <person name="Gohl D.M."/>
        </authorList>
    </citation>
    <scope>NUCLEOTIDE SEQUENCE</scope>
    <source>
        <strain evidence="7">Duluth1</strain>
        <tissue evidence="7">Whole animal</tissue>
    </source>
</reference>
<feature type="binding site" evidence="4">
    <location>
        <position position="47"/>
    </location>
    <ligand>
        <name>Mg(2+)</name>
        <dbReference type="ChEBI" id="CHEBI:18420"/>
    </ligand>
</feature>
<dbReference type="PRINTS" id="PR00328">
    <property type="entry name" value="SAR1GTPBP"/>
</dbReference>
<dbReference type="SUPFAM" id="SSF52540">
    <property type="entry name" value="P-loop containing nucleoside triphosphate hydrolases"/>
    <property type="match status" value="1"/>
</dbReference>
<dbReference type="PANTHER" id="PTHR46090">
    <property type="entry name" value="ADP-RIBOSYLATION FACTOR-LIKE PROTEIN 13B"/>
    <property type="match status" value="1"/>
</dbReference>
<feature type="compositionally biased region" description="Basic and acidic residues" evidence="6">
    <location>
        <begin position="446"/>
        <end position="460"/>
    </location>
</feature>
<evidence type="ECO:0008006" key="9">
    <source>
        <dbReference type="Google" id="ProtNLM"/>
    </source>
</evidence>
<dbReference type="Pfam" id="PF00025">
    <property type="entry name" value="Arf"/>
    <property type="match status" value="1"/>
</dbReference>
<reference evidence="7" key="2">
    <citation type="submission" date="2020-11" db="EMBL/GenBank/DDBJ databases">
        <authorList>
            <person name="McCartney M.A."/>
            <person name="Auch B."/>
            <person name="Kono T."/>
            <person name="Mallez S."/>
            <person name="Becker A."/>
            <person name="Gohl D.M."/>
            <person name="Silverstein K.A.T."/>
            <person name="Koren S."/>
            <person name="Bechman K.B."/>
            <person name="Herman A."/>
            <person name="Abrahante J.E."/>
            <person name="Garbe J."/>
        </authorList>
    </citation>
    <scope>NUCLEOTIDE SEQUENCE</scope>
    <source>
        <strain evidence="7">Duluth1</strain>
        <tissue evidence="7">Whole animal</tissue>
    </source>
</reference>
<evidence type="ECO:0000256" key="3">
    <source>
        <dbReference type="PIRSR" id="PIRSR606689-1"/>
    </source>
</evidence>
<dbReference type="GO" id="GO:0097500">
    <property type="term" value="P:receptor localization to non-motile cilium"/>
    <property type="evidence" value="ECO:0007669"/>
    <property type="project" value="TreeGrafter"/>
</dbReference>
<dbReference type="PANTHER" id="PTHR46090:SF2">
    <property type="entry name" value="ADP-RIBOSYLATION FACTOR-LIKE PROTEIN 13B"/>
    <property type="match status" value="1"/>
</dbReference>
<dbReference type="InterPro" id="IPR051995">
    <property type="entry name" value="Ciliary_GTPase"/>
</dbReference>
<feature type="compositionally biased region" description="Polar residues" evidence="6">
    <location>
        <begin position="390"/>
        <end position="399"/>
    </location>
</feature>
<feature type="region of interest" description="Disordered" evidence="6">
    <location>
        <begin position="291"/>
        <end position="399"/>
    </location>
</feature>
<feature type="compositionally biased region" description="Low complexity" evidence="6">
    <location>
        <begin position="332"/>
        <end position="348"/>
    </location>
</feature>
<dbReference type="EMBL" id="JAIWYP010000012">
    <property type="protein sequence ID" value="KAH3729475.1"/>
    <property type="molecule type" value="Genomic_DNA"/>
</dbReference>
<feature type="compositionally biased region" description="Low complexity" evidence="6">
    <location>
        <begin position="298"/>
        <end position="307"/>
    </location>
</feature>
<evidence type="ECO:0000256" key="1">
    <source>
        <dbReference type="ARBA" id="ARBA00022741"/>
    </source>
</evidence>
<keyword evidence="5" id="KW-0175">Coiled coil</keyword>
<dbReference type="GO" id="GO:0060170">
    <property type="term" value="C:ciliary membrane"/>
    <property type="evidence" value="ECO:0007669"/>
    <property type="project" value="TreeGrafter"/>
</dbReference>
<sequence length="601" mass="68264">MGNCVSCVKKRKEPKRKVTLAVLGLDSAGKTTTAKALLGESLETAPTVGFNKEQITFANYEMTLYDLGGGRRIRDIWKDYLSEIYGVIYVVDSASPDRFPEVKESLENLLSNEKVAGKPLLVLSNKEDLVEHVDECEIMEKLNLEALVNTNKCVCKMEMCSAIQGSGRKMDPRIKVGMKWLCAILDQMYDKLDMRVKADMEVMDAKRQREKEERRERVRIQREERAKQEEEERQRLGIVKVEEVEEDDIVTAGDPFRRLDSEEIKRKEEEYKANKAKEKERQRKLKELEQMENENKTTRNFNNNINKTSKDVGEKHGDTQIIENDDSELRPPRSSRSLLSLGWLGDGSNNTKTSNGQNRQMLPPLESPKSAALAEKKRNKKLKNKVGANIINQDQDSSTYATNGNFVASASTIQVVSVNGDNDDDSDNLVKISGRPDPFRNSKGLYKQEDKSPRDSESSVKKNRRKQKADNDDDFDTLRLSQHFDGSHGDRFRNISPSFKPQLVNGVVDEERSETPVRKLKKKKKHLRKNKLAPSDDEYELSDVQTTPKKHSIDWSGTNSPIGVNGVSHTNWGLAEDLSGDEIAPVNRSRPNFDSEEEPDL</sequence>
<dbReference type="AlphaFoldDB" id="A0A9D4HSK9"/>
<dbReference type="GO" id="GO:0046872">
    <property type="term" value="F:metal ion binding"/>
    <property type="evidence" value="ECO:0007669"/>
    <property type="project" value="UniProtKB-KW"/>
</dbReference>
<dbReference type="GO" id="GO:0097730">
    <property type="term" value="C:non-motile cilium"/>
    <property type="evidence" value="ECO:0007669"/>
    <property type="project" value="TreeGrafter"/>
</dbReference>
<evidence type="ECO:0000256" key="2">
    <source>
        <dbReference type="ARBA" id="ARBA00023134"/>
    </source>
</evidence>
<feature type="binding site" evidence="3">
    <location>
        <begin position="24"/>
        <end position="31"/>
    </location>
    <ligand>
        <name>GTP</name>
        <dbReference type="ChEBI" id="CHEBI:37565"/>
    </ligand>
</feature>
<dbReference type="NCBIfam" id="TIGR00231">
    <property type="entry name" value="small_GTP"/>
    <property type="match status" value="1"/>
</dbReference>
<dbReference type="SMART" id="SM00178">
    <property type="entry name" value="SAR"/>
    <property type="match status" value="1"/>
</dbReference>
<accession>A0A9D4HSK9</accession>
<protein>
    <recommendedName>
        <fullName evidence="9">ADP-ribosylation factor-like protein 13B</fullName>
    </recommendedName>
</protein>
<evidence type="ECO:0000256" key="5">
    <source>
        <dbReference type="SAM" id="Coils"/>
    </source>
</evidence>
<evidence type="ECO:0000313" key="7">
    <source>
        <dbReference type="EMBL" id="KAH3729475.1"/>
    </source>
</evidence>
<dbReference type="PROSITE" id="PS51417">
    <property type="entry name" value="ARF"/>
    <property type="match status" value="1"/>
</dbReference>
<dbReference type="GO" id="GO:0005525">
    <property type="term" value="F:GTP binding"/>
    <property type="evidence" value="ECO:0007669"/>
    <property type="project" value="UniProtKB-KW"/>
</dbReference>
<proteinExistence type="predicted"/>
<feature type="binding site" evidence="3">
    <location>
        <position position="69"/>
    </location>
    <ligand>
        <name>GTP</name>
        <dbReference type="ChEBI" id="CHEBI:37565"/>
    </ligand>
</feature>
<feature type="region of interest" description="Disordered" evidence="6">
    <location>
        <begin position="523"/>
        <end position="563"/>
    </location>
</feature>
<evidence type="ECO:0000256" key="4">
    <source>
        <dbReference type="PIRSR" id="PIRSR606689-2"/>
    </source>
</evidence>
<feature type="region of interest" description="Disordered" evidence="6">
    <location>
        <begin position="576"/>
        <end position="601"/>
    </location>
</feature>
<name>A0A9D4HSK9_DREPO</name>
<dbReference type="InterPro" id="IPR005225">
    <property type="entry name" value="Small_GTP-bd"/>
</dbReference>
<dbReference type="InterPro" id="IPR006689">
    <property type="entry name" value="Small_GTPase_ARF/SAR"/>
</dbReference>
<feature type="binding site" evidence="4">
    <location>
        <position position="31"/>
    </location>
    <ligand>
        <name>Mg(2+)</name>
        <dbReference type="ChEBI" id="CHEBI:18420"/>
    </ligand>
</feature>
<gene>
    <name evidence="7" type="ORF">DPMN_055446</name>
</gene>
<keyword evidence="4" id="KW-0460">Magnesium</keyword>
<feature type="binding site" evidence="3">
    <location>
        <begin position="125"/>
        <end position="128"/>
    </location>
    <ligand>
        <name>GTP</name>
        <dbReference type="ChEBI" id="CHEBI:37565"/>
    </ligand>
</feature>
<feature type="coiled-coil region" evidence="5">
    <location>
        <begin position="195"/>
        <end position="233"/>
    </location>
</feature>
<dbReference type="Proteomes" id="UP000828390">
    <property type="component" value="Unassembled WGS sequence"/>
</dbReference>
<dbReference type="OrthoDB" id="14717at2759"/>
<feature type="region of interest" description="Disordered" evidence="6">
    <location>
        <begin position="418"/>
        <end position="498"/>
    </location>
</feature>
<feature type="compositionally biased region" description="Polar residues" evidence="6">
    <location>
        <begin position="349"/>
        <end position="360"/>
    </location>
</feature>
<comment type="caution">
    <text evidence="7">The sequence shown here is derived from an EMBL/GenBank/DDBJ whole genome shotgun (WGS) entry which is preliminary data.</text>
</comment>
<organism evidence="7 8">
    <name type="scientific">Dreissena polymorpha</name>
    <name type="common">Zebra mussel</name>
    <name type="synonym">Mytilus polymorpha</name>
    <dbReference type="NCBI Taxonomy" id="45954"/>
    <lineage>
        <taxon>Eukaryota</taxon>
        <taxon>Metazoa</taxon>
        <taxon>Spiralia</taxon>
        <taxon>Lophotrochozoa</taxon>
        <taxon>Mollusca</taxon>
        <taxon>Bivalvia</taxon>
        <taxon>Autobranchia</taxon>
        <taxon>Heteroconchia</taxon>
        <taxon>Euheterodonta</taxon>
        <taxon>Imparidentia</taxon>
        <taxon>Neoheterodontei</taxon>
        <taxon>Myida</taxon>
        <taxon>Dreissenoidea</taxon>
        <taxon>Dreissenidae</taxon>
        <taxon>Dreissena</taxon>
    </lineage>
</organism>
<dbReference type="SMART" id="SM00177">
    <property type="entry name" value="ARF"/>
    <property type="match status" value="1"/>
</dbReference>
<keyword evidence="4" id="KW-0479">Metal-binding</keyword>
<evidence type="ECO:0000313" key="8">
    <source>
        <dbReference type="Proteomes" id="UP000828390"/>
    </source>
</evidence>
<evidence type="ECO:0000256" key="6">
    <source>
        <dbReference type="SAM" id="MobiDB-lite"/>
    </source>
</evidence>
<dbReference type="InterPro" id="IPR027417">
    <property type="entry name" value="P-loop_NTPase"/>
</dbReference>
<dbReference type="GO" id="GO:0003924">
    <property type="term" value="F:GTPase activity"/>
    <property type="evidence" value="ECO:0007669"/>
    <property type="project" value="InterPro"/>
</dbReference>
<keyword evidence="2 3" id="KW-0342">GTP-binding</keyword>